<proteinExistence type="predicted"/>
<reference evidence="2" key="1">
    <citation type="submission" date="2023-03" db="EMBL/GenBank/DDBJ databases">
        <authorList>
            <person name="Julca I."/>
        </authorList>
    </citation>
    <scope>NUCLEOTIDE SEQUENCE</scope>
</reference>
<gene>
    <name evidence="2" type="ORF">OLC1_LOCUS6552</name>
</gene>
<organism evidence="2 3">
    <name type="scientific">Oldenlandia corymbosa var. corymbosa</name>
    <dbReference type="NCBI Taxonomy" id="529605"/>
    <lineage>
        <taxon>Eukaryota</taxon>
        <taxon>Viridiplantae</taxon>
        <taxon>Streptophyta</taxon>
        <taxon>Embryophyta</taxon>
        <taxon>Tracheophyta</taxon>
        <taxon>Spermatophyta</taxon>
        <taxon>Magnoliopsida</taxon>
        <taxon>eudicotyledons</taxon>
        <taxon>Gunneridae</taxon>
        <taxon>Pentapetalae</taxon>
        <taxon>asterids</taxon>
        <taxon>lamiids</taxon>
        <taxon>Gentianales</taxon>
        <taxon>Rubiaceae</taxon>
        <taxon>Rubioideae</taxon>
        <taxon>Spermacoceae</taxon>
        <taxon>Hedyotis-Oldenlandia complex</taxon>
        <taxon>Oldenlandia</taxon>
    </lineage>
</organism>
<dbReference type="Proteomes" id="UP001161247">
    <property type="component" value="Chromosome 2"/>
</dbReference>
<feature type="region of interest" description="Disordered" evidence="1">
    <location>
        <begin position="1"/>
        <end position="27"/>
    </location>
</feature>
<feature type="compositionally biased region" description="Basic and acidic residues" evidence="1">
    <location>
        <begin position="7"/>
        <end position="18"/>
    </location>
</feature>
<evidence type="ECO:0000313" key="3">
    <source>
        <dbReference type="Proteomes" id="UP001161247"/>
    </source>
</evidence>
<sequence>MMTQTRSKKDLEERRRSGEMSAGRLDVESRISDMESKFSDHSQQMNEMMCSIVAIQGSMLQMNAQFKEFMTSFHGKEGIMGVSPTDKSKAPAAVPVIETVVDSPAMAKVTNNQKEKKLPWYTQPRIKLSVFTRDKARDWIKKCEKFFLLHQLADDQKLDYVEL</sequence>
<keyword evidence="3" id="KW-1185">Reference proteome</keyword>
<dbReference type="EMBL" id="OX459119">
    <property type="protein sequence ID" value="CAI9095622.1"/>
    <property type="molecule type" value="Genomic_DNA"/>
</dbReference>
<protein>
    <submittedName>
        <fullName evidence="2">OLC1v1031611C1</fullName>
    </submittedName>
</protein>
<dbReference type="AlphaFoldDB" id="A0AAV1CM27"/>
<evidence type="ECO:0000256" key="1">
    <source>
        <dbReference type="SAM" id="MobiDB-lite"/>
    </source>
</evidence>
<accession>A0AAV1CM27</accession>
<name>A0AAV1CM27_OLDCO</name>
<evidence type="ECO:0000313" key="2">
    <source>
        <dbReference type="EMBL" id="CAI9095622.1"/>
    </source>
</evidence>